<dbReference type="Proteomes" id="UP000315889">
    <property type="component" value="Unassembled WGS sequence"/>
</dbReference>
<gene>
    <name evidence="2" type="ORF">EVB03_00495</name>
</gene>
<sequence length="208" mass="23606">MSTARDPAEQSSPILIIACGALAQEIVQLQTLNGWNHLHLKCLDAELHNRPHLIAGKLREKIAQHRNEYNNIFVAYADCGSGGEIDRVLEDENIERLPGAHCYSFFAGEQRFKEISEQELGSFYLTDFLAKHFERLVIKGLKLDQHPELRDQYFGNYTRVVYLSQEDNPSVRSLAKNAALFLGLDFEHEHCGYGDLQTGLESQVLKFG</sequence>
<protein>
    <submittedName>
        <fullName evidence="2">DUF1638 domain-containing protein</fullName>
    </submittedName>
</protein>
<dbReference type="InterPro" id="IPR012437">
    <property type="entry name" value="DUF1638"/>
</dbReference>
<feature type="domain" description="DUF1638" evidence="1">
    <location>
        <begin position="42"/>
        <end position="198"/>
    </location>
</feature>
<accession>A0A520MNT1</accession>
<dbReference type="EMBL" id="SHBP01000001">
    <property type="protein sequence ID" value="RZO22878.1"/>
    <property type="molecule type" value="Genomic_DNA"/>
</dbReference>
<proteinExistence type="predicted"/>
<dbReference type="AlphaFoldDB" id="A0A520MNT1"/>
<reference evidence="2 3" key="1">
    <citation type="submission" date="2019-02" db="EMBL/GenBank/DDBJ databases">
        <title>Prokaryotic population dynamics and viral predation in marine succession experiment using metagenomics: the confinement effect.</title>
        <authorList>
            <person name="Haro-Moreno J.M."/>
            <person name="Rodriguez-Valera F."/>
            <person name="Lopez-Perez M."/>
        </authorList>
    </citation>
    <scope>NUCLEOTIDE SEQUENCE [LARGE SCALE GENOMIC DNA]</scope>
    <source>
        <strain evidence="2">MED-G170</strain>
    </source>
</reference>
<evidence type="ECO:0000313" key="2">
    <source>
        <dbReference type="EMBL" id="RZO22878.1"/>
    </source>
</evidence>
<organism evidence="2 3">
    <name type="scientific">SAR92 clade bacterium</name>
    <dbReference type="NCBI Taxonomy" id="2315479"/>
    <lineage>
        <taxon>Bacteria</taxon>
        <taxon>Pseudomonadati</taxon>
        <taxon>Pseudomonadota</taxon>
        <taxon>Gammaproteobacteria</taxon>
        <taxon>Cellvibrionales</taxon>
        <taxon>Porticoccaceae</taxon>
        <taxon>SAR92 clade</taxon>
    </lineage>
</organism>
<comment type="caution">
    <text evidence="2">The sequence shown here is derived from an EMBL/GenBank/DDBJ whole genome shotgun (WGS) entry which is preliminary data.</text>
</comment>
<evidence type="ECO:0000313" key="3">
    <source>
        <dbReference type="Proteomes" id="UP000315889"/>
    </source>
</evidence>
<dbReference type="Pfam" id="PF07796">
    <property type="entry name" value="DUF1638"/>
    <property type="match status" value="1"/>
</dbReference>
<evidence type="ECO:0000259" key="1">
    <source>
        <dbReference type="Pfam" id="PF07796"/>
    </source>
</evidence>
<name>A0A520MNT1_9GAMM</name>